<keyword evidence="2" id="KW-1185">Reference proteome</keyword>
<name>B5U3C2_9CAUD</name>
<accession>B5U3C2</accession>
<dbReference type="KEGG" id="vg:6940279"/>
<sequence>MTVREFLSATAPTNRASEVAETLQVLADSVRAQADKEGA</sequence>
<dbReference type="GeneID" id="6940279"/>
<gene>
    <name evidence="1" type="primary">54</name>
    <name evidence="1" type="ORF">BRUJITA_54</name>
</gene>
<evidence type="ECO:0000313" key="1">
    <source>
        <dbReference type="EMBL" id="ACI06268.1"/>
    </source>
</evidence>
<proteinExistence type="predicted"/>
<organism evidence="1 2">
    <name type="scientific">Mycobacterium phage Brujita</name>
    <dbReference type="NCBI Taxonomy" id="2902904"/>
    <lineage>
        <taxon>Viruses</taxon>
        <taxon>Duplodnaviria</taxon>
        <taxon>Heunggongvirae</taxon>
        <taxon>Uroviricota</taxon>
        <taxon>Caudoviricetes</taxon>
        <taxon>Chebruvirinae</taxon>
        <taxon>Brujitavirus</taxon>
        <taxon>Brujitavirus brujita</taxon>
    </lineage>
</organism>
<evidence type="ECO:0000313" key="2">
    <source>
        <dbReference type="Proteomes" id="UP000002176"/>
    </source>
</evidence>
<dbReference type="Proteomes" id="UP000002176">
    <property type="component" value="Segment"/>
</dbReference>
<reference evidence="1 2" key="1">
    <citation type="submission" date="2008-08" db="EMBL/GenBank/DDBJ databases">
        <authorList>
            <person name="Germane K."/>
            <person name="Scanlon M.A."/>
            <person name="Naranbhai A."/>
            <person name="Sukkhu M."/>
            <person name="Naranbhai V."/>
            <person name="Edgar R.H."/>
            <person name="Ko C."/>
            <person name="Peebles C."/>
            <person name="Jacobs-Sera D."/>
            <person name="Hendrix R.W."/>
            <person name="Hatfull G.F."/>
        </authorList>
    </citation>
    <scope>NUCLEOTIDE SEQUENCE [LARGE SCALE GENOMIC DNA]</scope>
</reference>
<dbReference type="EMBL" id="FJ168659">
    <property type="protein sequence ID" value="ACI06268.1"/>
    <property type="molecule type" value="Genomic_DNA"/>
</dbReference>
<dbReference type="RefSeq" id="YP_002242037.1">
    <property type="nucleotide sequence ID" value="NC_011291.1"/>
</dbReference>
<protein>
    <submittedName>
        <fullName evidence="1">Uncharacterized protein</fullName>
    </submittedName>
</protein>